<dbReference type="AlphaFoldDB" id="A0A6S7KHL4"/>
<evidence type="ECO:0000256" key="2">
    <source>
        <dbReference type="SAM" id="MobiDB-lite"/>
    </source>
</evidence>
<accession>A0A6S7KHL4</accession>
<protein>
    <submittedName>
        <fullName evidence="3">Uncharacterized protein</fullName>
    </submittedName>
</protein>
<evidence type="ECO:0000313" key="3">
    <source>
        <dbReference type="EMBL" id="CAB4044457.1"/>
    </source>
</evidence>
<dbReference type="Proteomes" id="UP001152795">
    <property type="component" value="Unassembled WGS sequence"/>
</dbReference>
<feature type="coiled-coil region" evidence="1">
    <location>
        <begin position="283"/>
        <end position="310"/>
    </location>
</feature>
<evidence type="ECO:0000256" key="1">
    <source>
        <dbReference type="SAM" id="Coils"/>
    </source>
</evidence>
<gene>
    <name evidence="3" type="ORF">PACLA_8A078162</name>
</gene>
<proteinExistence type="predicted"/>
<sequence>MNIQIPDRASSTGTKNSAGITSFQATSLITMPIDTSSVSRSSKPGIDNTVVCKQGDRSSRSGYCFAYKPDNPLCEGQALKDDLDLTIPDDGSVSSDQNGVPRSRSTEGHYFTRVERNIASRSVQFAPETLSRINPLLQQETNCDEKYKEYSSNGHKNDHATKENICPNSGNGLIIDGDNNVDDVFRYSTKSSQSQNIVLSPIPVTNKMTFTGLVSHSERQGTNDGQRPSNMPVVNYSESPECSKHIFVTQPSMGTQTPLRVEALDVSLPDKHSQEVAEILDYVKQQDKRVNALKEEVEERNNRIEELVATNSKLAARVMVLETAVALIQEKLES</sequence>
<name>A0A6S7KHL4_PARCT</name>
<evidence type="ECO:0000313" key="4">
    <source>
        <dbReference type="Proteomes" id="UP001152795"/>
    </source>
</evidence>
<organism evidence="3 4">
    <name type="scientific">Paramuricea clavata</name>
    <name type="common">Red gorgonian</name>
    <name type="synonym">Violescent sea-whip</name>
    <dbReference type="NCBI Taxonomy" id="317549"/>
    <lineage>
        <taxon>Eukaryota</taxon>
        <taxon>Metazoa</taxon>
        <taxon>Cnidaria</taxon>
        <taxon>Anthozoa</taxon>
        <taxon>Octocorallia</taxon>
        <taxon>Malacalcyonacea</taxon>
        <taxon>Plexauridae</taxon>
        <taxon>Paramuricea</taxon>
    </lineage>
</organism>
<dbReference type="EMBL" id="CACRXK020035041">
    <property type="protein sequence ID" value="CAB4044457.1"/>
    <property type="molecule type" value="Genomic_DNA"/>
</dbReference>
<feature type="region of interest" description="Disordered" evidence="2">
    <location>
        <begin position="85"/>
        <end position="109"/>
    </location>
</feature>
<reference evidence="3" key="1">
    <citation type="submission" date="2020-04" db="EMBL/GenBank/DDBJ databases">
        <authorList>
            <person name="Alioto T."/>
            <person name="Alioto T."/>
            <person name="Gomez Garrido J."/>
        </authorList>
    </citation>
    <scope>NUCLEOTIDE SEQUENCE</scope>
    <source>
        <strain evidence="3">A484AB</strain>
    </source>
</reference>
<comment type="caution">
    <text evidence="3">The sequence shown here is derived from an EMBL/GenBank/DDBJ whole genome shotgun (WGS) entry which is preliminary data.</text>
</comment>
<keyword evidence="4" id="KW-1185">Reference proteome</keyword>
<keyword evidence="1" id="KW-0175">Coiled coil</keyword>